<gene>
    <name evidence="1" type="ORF">ADN00_01330</name>
</gene>
<dbReference type="AlphaFoldDB" id="A0A0P6XCB1"/>
<keyword evidence="2" id="KW-1185">Reference proteome</keyword>
<sequence length="67" mass="7173">MDELVKLLVKKTGISEEMARKVVPVVLNYLKDRLPAPLSSQLDGVLDDGEIGLDDLAKGLGGLLGKK</sequence>
<evidence type="ECO:0000313" key="1">
    <source>
        <dbReference type="EMBL" id="KPL80520.1"/>
    </source>
</evidence>
<dbReference type="OrthoDB" id="164619at2"/>
<protein>
    <recommendedName>
        <fullName evidence="3">DUF2267 domain-containing protein</fullName>
    </recommendedName>
</protein>
<dbReference type="EMBL" id="LGCL01000004">
    <property type="protein sequence ID" value="KPL80520.1"/>
    <property type="molecule type" value="Genomic_DNA"/>
</dbReference>
<proteinExistence type="predicted"/>
<dbReference type="STRING" id="1134406.ADN00_01330"/>
<accession>A0A0P6XCB1</accession>
<comment type="caution">
    <text evidence="1">The sequence shown here is derived from an EMBL/GenBank/DDBJ whole genome shotgun (WGS) entry which is preliminary data.</text>
</comment>
<dbReference type="Proteomes" id="UP000050417">
    <property type="component" value="Unassembled WGS sequence"/>
</dbReference>
<reference evidence="1 2" key="1">
    <citation type="submission" date="2015-07" db="EMBL/GenBank/DDBJ databases">
        <title>Genome sequence of Ornatilinea apprima DSM 23815.</title>
        <authorList>
            <person name="Hemp J."/>
            <person name="Ward L.M."/>
            <person name="Pace L.A."/>
            <person name="Fischer W.W."/>
        </authorList>
    </citation>
    <scope>NUCLEOTIDE SEQUENCE [LARGE SCALE GENOMIC DNA]</scope>
    <source>
        <strain evidence="1 2">P3M-1</strain>
    </source>
</reference>
<evidence type="ECO:0008006" key="3">
    <source>
        <dbReference type="Google" id="ProtNLM"/>
    </source>
</evidence>
<dbReference type="RefSeq" id="WP_075061162.1">
    <property type="nucleotide sequence ID" value="NZ_LGCL01000004.1"/>
</dbReference>
<name>A0A0P6XCB1_9CHLR</name>
<evidence type="ECO:0000313" key="2">
    <source>
        <dbReference type="Proteomes" id="UP000050417"/>
    </source>
</evidence>
<organism evidence="1 2">
    <name type="scientific">Ornatilinea apprima</name>
    <dbReference type="NCBI Taxonomy" id="1134406"/>
    <lineage>
        <taxon>Bacteria</taxon>
        <taxon>Bacillati</taxon>
        <taxon>Chloroflexota</taxon>
        <taxon>Anaerolineae</taxon>
        <taxon>Anaerolineales</taxon>
        <taxon>Anaerolineaceae</taxon>
        <taxon>Ornatilinea</taxon>
    </lineage>
</organism>